<gene>
    <name evidence="2" type="ORF">E2C01_090953</name>
</gene>
<comment type="caution">
    <text evidence="2">The sequence shown here is derived from an EMBL/GenBank/DDBJ whole genome shotgun (WGS) entry which is preliminary data.</text>
</comment>
<sequence length="126" mass="13771">MMERSRPGRNVKGQQRSGRIVRAASVFPSHSTGLTRVWADITLAMKGRGGLRGGWGKGEKESTYATPTLEQVVHKGREEQRDRGKGANYQKPPSTGVEPRGSGQTPARLSSPKQVLPHNCPTTRTH</sequence>
<dbReference type="AlphaFoldDB" id="A0A5B7JRQ7"/>
<dbReference type="EMBL" id="VSRR010103334">
    <property type="protein sequence ID" value="MPC95728.1"/>
    <property type="molecule type" value="Genomic_DNA"/>
</dbReference>
<feature type="compositionally biased region" description="Polar residues" evidence="1">
    <location>
        <begin position="102"/>
        <end position="113"/>
    </location>
</feature>
<feature type="compositionally biased region" description="Basic and acidic residues" evidence="1">
    <location>
        <begin position="72"/>
        <end position="85"/>
    </location>
</feature>
<keyword evidence="3" id="KW-1185">Reference proteome</keyword>
<protein>
    <submittedName>
        <fullName evidence="2">Uncharacterized protein</fullName>
    </submittedName>
</protein>
<evidence type="ECO:0000313" key="2">
    <source>
        <dbReference type="EMBL" id="MPC95728.1"/>
    </source>
</evidence>
<evidence type="ECO:0000256" key="1">
    <source>
        <dbReference type="SAM" id="MobiDB-lite"/>
    </source>
</evidence>
<proteinExistence type="predicted"/>
<evidence type="ECO:0000313" key="3">
    <source>
        <dbReference type="Proteomes" id="UP000324222"/>
    </source>
</evidence>
<name>A0A5B7JRQ7_PORTR</name>
<dbReference type="Proteomes" id="UP000324222">
    <property type="component" value="Unassembled WGS sequence"/>
</dbReference>
<organism evidence="2 3">
    <name type="scientific">Portunus trituberculatus</name>
    <name type="common">Swimming crab</name>
    <name type="synonym">Neptunus trituberculatus</name>
    <dbReference type="NCBI Taxonomy" id="210409"/>
    <lineage>
        <taxon>Eukaryota</taxon>
        <taxon>Metazoa</taxon>
        <taxon>Ecdysozoa</taxon>
        <taxon>Arthropoda</taxon>
        <taxon>Crustacea</taxon>
        <taxon>Multicrustacea</taxon>
        <taxon>Malacostraca</taxon>
        <taxon>Eumalacostraca</taxon>
        <taxon>Eucarida</taxon>
        <taxon>Decapoda</taxon>
        <taxon>Pleocyemata</taxon>
        <taxon>Brachyura</taxon>
        <taxon>Eubrachyura</taxon>
        <taxon>Portunoidea</taxon>
        <taxon>Portunidae</taxon>
        <taxon>Portuninae</taxon>
        <taxon>Portunus</taxon>
    </lineage>
</organism>
<feature type="region of interest" description="Disordered" evidence="1">
    <location>
        <begin position="49"/>
        <end position="126"/>
    </location>
</feature>
<reference evidence="2 3" key="1">
    <citation type="submission" date="2019-05" db="EMBL/GenBank/DDBJ databases">
        <title>Another draft genome of Portunus trituberculatus and its Hox gene families provides insights of decapod evolution.</title>
        <authorList>
            <person name="Jeong J.-H."/>
            <person name="Song I."/>
            <person name="Kim S."/>
            <person name="Choi T."/>
            <person name="Kim D."/>
            <person name="Ryu S."/>
            <person name="Kim W."/>
        </authorList>
    </citation>
    <scope>NUCLEOTIDE SEQUENCE [LARGE SCALE GENOMIC DNA]</scope>
    <source>
        <tissue evidence="2">Muscle</tissue>
    </source>
</reference>
<accession>A0A5B7JRQ7</accession>